<organism evidence="2 3">
    <name type="scientific">Botrytis elliptica</name>
    <dbReference type="NCBI Taxonomy" id="278938"/>
    <lineage>
        <taxon>Eukaryota</taxon>
        <taxon>Fungi</taxon>
        <taxon>Dikarya</taxon>
        <taxon>Ascomycota</taxon>
        <taxon>Pezizomycotina</taxon>
        <taxon>Leotiomycetes</taxon>
        <taxon>Helotiales</taxon>
        <taxon>Sclerotiniaceae</taxon>
        <taxon>Botrytis</taxon>
    </lineage>
</organism>
<evidence type="ECO:0000259" key="1">
    <source>
        <dbReference type="Pfam" id="PF20150"/>
    </source>
</evidence>
<dbReference type="EMBL" id="PQXM01000030">
    <property type="protein sequence ID" value="TGO79498.1"/>
    <property type="molecule type" value="Genomic_DNA"/>
</dbReference>
<proteinExistence type="predicted"/>
<dbReference type="AlphaFoldDB" id="A0A4Z1K107"/>
<comment type="caution">
    <text evidence="2">The sequence shown here is derived from an EMBL/GenBank/DDBJ whole genome shotgun (WGS) entry which is preliminary data.</text>
</comment>
<feature type="domain" description="2EXR" evidence="1">
    <location>
        <begin position="191"/>
        <end position="324"/>
    </location>
</feature>
<name>A0A4Z1K107_9HELO</name>
<evidence type="ECO:0000313" key="3">
    <source>
        <dbReference type="Proteomes" id="UP000297229"/>
    </source>
</evidence>
<protein>
    <recommendedName>
        <fullName evidence="1">2EXR domain-containing protein</fullName>
    </recommendedName>
</protein>
<keyword evidence="3" id="KW-1185">Reference proteome</keyword>
<dbReference type="PANTHER" id="PTHR35910">
    <property type="entry name" value="2EXR DOMAIN-CONTAINING PROTEIN"/>
    <property type="match status" value="1"/>
</dbReference>
<dbReference type="InterPro" id="IPR045518">
    <property type="entry name" value="2EXR"/>
</dbReference>
<evidence type="ECO:0000313" key="2">
    <source>
        <dbReference type="EMBL" id="TGO79498.1"/>
    </source>
</evidence>
<dbReference type="Pfam" id="PF20150">
    <property type="entry name" value="2EXR"/>
    <property type="match status" value="1"/>
</dbReference>
<gene>
    <name evidence="2" type="ORF">BELL_0030g00010</name>
</gene>
<dbReference type="PANTHER" id="PTHR35910:SF6">
    <property type="entry name" value="2EXR DOMAIN-CONTAINING PROTEIN"/>
    <property type="match status" value="1"/>
</dbReference>
<accession>A0A4Z1K107</accession>
<dbReference type="Proteomes" id="UP000297229">
    <property type="component" value="Unassembled WGS sequence"/>
</dbReference>
<sequence length="577" mass="66852">MQHSLNYLALLQQGYLCPEELLFHILPNTYLKISNYPSTNKSESPDTIKDLEAEISTDQAMKPTSGDWYDLGNLSNHMILSTVEEYAQYPTGGISRVPDRSRYVFVKQKYKPLRIGWRDEVKNDHSDVKFKAKDDGVQVNQVLLNTQPVYCPISETWQISEIKFYHDLPTNAIQIAWPTDYCAIVPILDSFALFPKLPTEIQHMIWDFALSCNPRNVKLKIDRKYHKPNKSDGEHGLELSCHIRQHGPIASKLPISLLYVCQESHSLFLKKYSKMNLSVPVQRCDLNLEFVRYRLEFEEILDDYVVDCKIQIDRKGYIDFHQDTLMIPYFRKITGILWDWDFMTLDLSLIESIAINTALGSSYTGRSGLPSYYGGKKSIWELLEIRCPNLKRLSLITGSRTMEKNGWESDEQPVARILPINAAFIDGITYGFQVSCQDECSRMESQRGLKKMKREHRRMMRILTPSLKADFRRAQAIISSHHQQIIRNPSYWEKVDVNLAYIAWVVSSFYTGEKMEKVIVTPPKDLQLSMPDSYFWAQRPIEIVDYKPILRFGEHGFPIACRPDGSLLNRYEGARES</sequence>
<reference evidence="2 3" key="1">
    <citation type="submission" date="2017-12" db="EMBL/GenBank/DDBJ databases">
        <title>Comparative genomics of Botrytis spp.</title>
        <authorList>
            <person name="Valero-Jimenez C.A."/>
            <person name="Tapia P."/>
            <person name="Veloso J."/>
            <person name="Silva-Moreno E."/>
            <person name="Staats M."/>
            <person name="Valdes J.H."/>
            <person name="Van Kan J.A.L."/>
        </authorList>
    </citation>
    <scope>NUCLEOTIDE SEQUENCE [LARGE SCALE GENOMIC DNA]</scope>
    <source>
        <strain evidence="2 3">Be9601</strain>
    </source>
</reference>